<feature type="region of interest" description="Disordered" evidence="17">
    <location>
        <begin position="293"/>
        <end position="339"/>
    </location>
</feature>
<evidence type="ECO:0000256" key="14">
    <source>
        <dbReference type="ARBA" id="ARBA00033245"/>
    </source>
</evidence>
<evidence type="ECO:0000256" key="2">
    <source>
        <dbReference type="ARBA" id="ARBA00010527"/>
    </source>
</evidence>
<keyword evidence="6 16" id="KW-0812">Transmembrane</keyword>
<feature type="domain" description="Membrane insertase YidC/Oxa/ALB C-terminal" evidence="19">
    <location>
        <begin position="38"/>
        <end position="257"/>
    </location>
</feature>
<dbReference type="InterPro" id="IPR047196">
    <property type="entry name" value="YidC_ALB_C"/>
</dbReference>
<comment type="subunit">
    <text evidence="12">Interacts with the Sec translocase complex via SecD. Specifically interacts with transmembrane segments of nascent integral membrane proteins during membrane integration.</text>
</comment>
<dbReference type="InterPro" id="IPR001708">
    <property type="entry name" value="YidC/ALB3/OXA1/COX18"/>
</dbReference>
<organism evidence="20 21">
    <name type="scientific">Terracoccus luteus</name>
    <dbReference type="NCBI Taxonomy" id="53356"/>
    <lineage>
        <taxon>Bacteria</taxon>
        <taxon>Bacillati</taxon>
        <taxon>Actinomycetota</taxon>
        <taxon>Actinomycetes</taxon>
        <taxon>Micrococcales</taxon>
        <taxon>Intrasporangiaceae</taxon>
        <taxon>Terracoccus</taxon>
    </lineage>
</organism>
<evidence type="ECO:0000256" key="1">
    <source>
        <dbReference type="ARBA" id="ARBA00004651"/>
    </source>
</evidence>
<keyword evidence="9 18" id="KW-0472">Membrane</keyword>
<accession>A0A495Y2K3</accession>
<feature type="transmembrane region" description="Helical" evidence="18">
    <location>
        <begin position="178"/>
        <end position="198"/>
    </location>
</feature>
<reference evidence="20 21" key="1">
    <citation type="submission" date="2018-10" db="EMBL/GenBank/DDBJ databases">
        <title>Sequencing the genomes of 1000 actinobacteria strains.</title>
        <authorList>
            <person name="Klenk H.-P."/>
        </authorList>
    </citation>
    <scope>NUCLEOTIDE SEQUENCE [LARGE SCALE GENOMIC DNA]</scope>
    <source>
        <strain evidence="20 21">DSM 44267</strain>
    </source>
</reference>
<evidence type="ECO:0000256" key="13">
    <source>
        <dbReference type="ARBA" id="ARBA00031538"/>
    </source>
</evidence>
<dbReference type="Proteomes" id="UP000278440">
    <property type="component" value="Unassembled WGS sequence"/>
</dbReference>
<comment type="similarity">
    <text evidence="2">Belongs to the OXA1/ALB3/YidC family. Type 1 subfamily.</text>
</comment>
<evidence type="ECO:0000256" key="17">
    <source>
        <dbReference type="SAM" id="MobiDB-lite"/>
    </source>
</evidence>
<evidence type="ECO:0000256" key="15">
    <source>
        <dbReference type="ARBA" id="ARBA00033342"/>
    </source>
</evidence>
<evidence type="ECO:0000256" key="10">
    <source>
        <dbReference type="ARBA" id="ARBA00023186"/>
    </source>
</evidence>
<dbReference type="CDD" id="cd20070">
    <property type="entry name" value="5TM_YidC_Alb3"/>
    <property type="match status" value="1"/>
</dbReference>
<feature type="compositionally biased region" description="Basic residues" evidence="17">
    <location>
        <begin position="411"/>
        <end position="421"/>
    </location>
</feature>
<dbReference type="InterPro" id="IPR028055">
    <property type="entry name" value="YidC/Oxa/ALB_C"/>
</dbReference>
<dbReference type="RefSeq" id="WP_121034523.1">
    <property type="nucleotide sequence ID" value="NZ_RBXT01000001.1"/>
</dbReference>
<dbReference type="GO" id="GO:0051205">
    <property type="term" value="P:protein insertion into membrane"/>
    <property type="evidence" value="ECO:0007669"/>
    <property type="project" value="TreeGrafter"/>
</dbReference>
<evidence type="ECO:0000256" key="9">
    <source>
        <dbReference type="ARBA" id="ARBA00023136"/>
    </source>
</evidence>
<comment type="caution">
    <text evidence="20">The sequence shown here is derived from an EMBL/GenBank/DDBJ whole genome shotgun (WGS) entry which is preliminary data.</text>
</comment>
<dbReference type="OrthoDB" id="9780552at2"/>
<sequence length="421" mass="45951">MLDFLQTLLYPIKLGEAWVMYAWHWLFDLVGLPTGWAWAMSIVGLTVVVRLLLIPLFVKQIHSSRRMQMIQPEMQKIQKKYKGKRDPESQKAQQAEMMDLYRRTGTNPFSSCLPILIQSPFFFGLFQLLNNLRAQSEGKQPGIGPITNEVARTIESSTIFGARLSDAFMTSPDVNVKIFTAVLIVLMSATTFTTQYQLMRKNMPAAALDNPFAKQQKVLLYLMPFFFMISGINFPIGVLLYWLTTNLWTMGQQFYVIRNMPAPGSEAEKAQRERMKRKGKTVKELVVPGLGTAVDEVEDDAPRSGQRQQPKGKKRAKGARPGVVGANGSSNTSSDADGADVAVDQNAGQDADLVADGAAPDPTRDGAVAGARATTGSSGSRSGGSATSATSPGSRAARPGTATSPRQSQAGRKRKRGSSPR</sequence>
<evidence type="ECO:0000256" key="11">
    <source>
        <dbReference type="ARBA" id="ARBA00025034"/>
    </source>
</evidence>
<dbReference type="NCBIfam" id="NF002350">
    <property type="entry name" value="PRK01315.1"/>
    <property type="match status" value="1"/>
</dbReference>
<evidence type="ECO:0000256" key="18">
    <source>
        <dbReference type="SAM" id="Phobius"/>
    </source>
</evidence>
<dbReference type="GO" id="GO:0005886">
    <property type="term" value="C:plasma membrane"/>
    <property type="evidence" value="ECO:0007669"/>
    <property type="project" value="UniProtKB-SubCell"/>
</dbReference>
<evidence type="ECO:0000256" key="8">
    <source>
        <dbReference type="ARBA" id="ARBA00022989"/>
    </source>
</evidence>
<dbReference type="Pfam" id="PF02096">
    <property type="entry name" value="60KD_IMP"/>
    <property type="match status" value="1"/>
</dbReference>
<evidence type="ECO:0000256" key="6">
    <source>
        <dbReference type="ARBA" id="ARBA00022692"/>
    </source>
</evidence>
<evidence type="ECO:0000256" key="5">
    <source>
        <dbReference type="ARBA" id="ARBA00022475"/>
    </source>
</evidence>
<dbReference type="GO" id="GO:0015031">
    <property type="term" value="P:protein transport"/>
    <property type="evidence" value="ECO:0007669"/>
    <property type="project" value="UniProtKB-KW"/>
</dbReference>
<keyword evidence="4" id="KW-0813">Transport</keyword>
<name>A0A495Y2K3_9MICO</name>
<comment type="function">
    <text evidence="11">Required for the insertion and/or proper folding and/or complex formation of integral membrane proteins into the membrane. Involved in integration of membrane proteins that insert both dependently and independently of the Sec translocase complex, as well as at least some lipoproteins. Aids folding of multispanning membrane proteins.</text>
</comment>
<feature type="transmembrane region" description="Helical" evidence="18">
    <location>
        <begin position="36"/>
        <end position="58"/>
    </location>
</feature>
<dbReference type="NCBIfam" id="TIGR03592">
    <property type="entry name" value="yidC_oxa1_cterm"/>
    <property type="match status" value="1"/>
</dbReference>
<feature type="transmembrane region" description="Helical" evidence="18">
    <location>
        <begin position="108"/>
        <end position="129"/>
    </location>
</feature>
<evidence type="ECO:0000313" key="20">
    <source>
        <dbReference type="EMBL" id="RKT79665.1"/>
    </source>
</evidence>
<dbReference type="PANTHER" id="PTHR12428">
    <property type="entry name" value="OXA1"/>
    <property type="match status" value="1"/>
</dbReference>
<dbReference type="EMBL" id="RBXT01000001">
    <property type="protein sequence ID" value="RKT79665.1"/>
    <property type="molecule type" value="Genomic_DNA"/>
</dbReference>
<evidence type="ECO:0000313" key="21">
    <source>
        <dbReference type="Proteomes" id="UP000278440"/>
    </source>
</evidence>
<feature type="compositionally biased region" description="Low complexity" evidence="17">
    <location>
        <begin position="365"/>
        <end position="398"/>
    </location>
</feature>
<keyword evidence="7" id="KW-0653">Protein transport</keyword>
<evidence type="ECO:0000256" key="7">
    <source>
        <dbReference type="ARBA" id="ARBA00022927"/>
    </source>
</evidence>
<evidence type="ECO:0000256" key="4">
    <source>
        <dbReference type="ARBA" id="ARBA00022448"/>
    </source>
</evidence>
<dbReference type="PANTHER" id="PTHR12428:SF65">
    <property type="entry name" value="CYTOCHROME C OXIDASE ASSEMBLY PROTEIN COX18, MITOCHONDRIAL"/>
    <property type="match status" value="1"/>
</dbReference>
<evidence type="ECO:0000256" key="16">
    <source>
        <dbReference type="RuleBase" id="RU003945"/>
    </source>
</evidence>
<feature type="transmembrane region" description="Helical" evidence="18">
    <location>
        <begin position="218"/>
        <end position="243"/>
    </location>
</feature>
<dbReference type="AlphaFoldDB" id="A0A495Y2K3"/>
<feature type="region of interest" description="Disordered" evidence="17">
    <location>
        <begin position="353"/>
        <end position="421"/>
    </location>
</feature>
<evidence type="ECO:0000259" key="19">
    <source>
        <dbReference type="Pfam" id="PF02096"/>
    </source>
</evidence>
<keyword evidence="8 18" id="KW-1133">Transmembrane helix</keyword>
<evidence type="ECO:0000256" key="12">
    <source>
        <dbReference type="ARBA" id="ARBA00026028"/>
    </source>
</evidence>
<keyword evidence="21" id="KW-1185">Reference proteome</keyword>
<dbReference type="GO" id="GO:0032977">
    <property type="term" value="F:membrane insertase activity"/>
    <property type="evidence" value="ECO:0007669"/>
    <property type="project" value="InterPro"/>
</dbReference>
<comment type="subcellular location">
    <subcellularLocation>
        <location evidence="1">Cell membrane</location>
        <topology evidence="1">Multi-pass membrane protein</topology>
    </subcellularLocation>
    <subcellularLocation>
        <location evidence="16">Membrane</location>
        <topology evidence="16">Multi-pass membrane protein</topology>
    </subcellularLocation>
</comment>
<proteinExistence type="inferred from homology"/>
<gene>
    <name evidence="20" type="ORF">DFJ68_3139</name>
</gene>
<protein>
    <recommendedName>
        <fullName evidence="3">Membrane protein insertase YidC</fullName>
    </recommendedName>
    <alternativeName>
        <fullName evidence="15">Foldase YidC</fullName>
    </alternativeName>
    <alternativeName>
        <fullName evidence="14">Membrane integrase YidC</fullName>
    </alternativeName>
    <alternativeName>
        <fullName evidence="13">Membrane protein YidC</fullName>
    </alternativeName>
</protein>
<evidence type="ECO:0000256" key="3">
    <source>
        <dbReference type="ARBA" id="ARBA00015325"/>
    </source>
</evidence>
<keyword evidence="5" id="KW-1003">Cell membrane</keyword>
<feature type="compositionally biased region" description="Polar residues" evidence="17">
    <location>
        <begin position="401"/>
        <end position="410"/>
    </location>
</feature>
<keyword evidence="10" id="KW-0143">Chaperone</keyword>